<dbReference type="GO" id="GO:0005840">
    <property type="term" value="C:ribosome"/>
    <property type="evidence" value="ECO:0007669"/>
    <property type="project" value="UniProtKB-KW"/>
</dbReference>
<gene>
    <name evidence="1" type="ORF">ZEAMMB73_Zm00001d025413</name>
</gene>
<reference evidence="1" key="1">
    <citation type="submission" date="2015-12" db="EMBL/GenBank/DDBJ databases">
        <title>Update maize B73 reference genome by single molecule sequencing technologies.</title>
        <authorList>
            <consortium name="Maize Genome Sequencing Project"/>
            <person name="Ware D."/>
        </authorList>
    </citation>
    <scope>NUCLEOTIDE SEQUENCE</scope>
    <source>
        <tissue evidence="1">Seedling</tissue>
    </source>
</reference>
<evidence type="ECO:0000313" key="1">
    <source>
        <dbReference type="EMBL" id="AQK43697.1"/>
    </source>
</evidence>
<name>A0A1D6J6Z8_MAIZE</name>
<dbReference type="EMBL" id="CM000786">
    <property type="protein sequence ID" value="AQK43697.1"/>
    <property type="molecule type" value="Genomic_DNA"/>
</dbReference>
<keyword evidence="1" id="KW-0687">Ribonucleoprotein</keyword>
<proteinExistence type="predicted"/>
<accession>A0A1D6J6Z8</accession>
<keyword evidence="1" id="KW-0689">Ribosomal protein</keyword>
<organism evidence="1">
    <name type="scientific">Zea mays</name>
    <name type="common">Maize</name>
    <dbReference type="NCBI Taxonomy" id="4577"/>
    <lineage>
        <taxon>Eukaryota</taxon>
        <taxon>Viridiplantae</taxon>
        <taxon>Streptophyta</taxon>
        <taxon>Embryophyta</taxon>
        <taxon>Tracheophyta</taxon>
        <taxon>Spermatophyta</taxon>
        <taxon>Magnoliopsida</taxon>
        <taxon>Liliopsida</taxon>
        <taxon>Poales</taxon>
        <taxon>Poaceae</taxon>
        <taxon>PACMAD clade</taxon>
        <taxon>Panicoideae</taxon>
        <taxon>Andropogonodae</taxon>
        <taxon>Andropogoneae</taxon>
        <taxon>Tripsacinae</taxon>
        <taxon>Zea</taxon>
    </lineage>
</organism>
<protein>
    <submittedName>
        <fullName evidence="1">40S ribosomal protein S10-1</fullName>
    </submittedName>
</protein>
<dbReference type="AlphaFoldDB" id="A0A1D6J6Z8"/>
<sequence>MDIYATCYISKPACFWPFCQNTFTTVLFFYNYGNAIGKLAYVRLKKLYFNCLATCHVLRFILADIYFCTYNYNIAEAWLWAWWRQRLRRRPNLFFHGVKLPLVWTWCFPSHVAFSFEGQLLCTSNITRIGQC</sequence>